<dbReference type="EMBL" id="LJIG01016272">
    <property type="protein sequence ID" value="KRT81100.1"/>
    <property type="molecule type" value="Genomic_DNA"/>
</dbReference>
<sequence length="138" mass="16250">AKKRKFTKFKSRRRLELEVDNCTSEGIQLRNTAGVEQPIEIVGDVPDSETLLFERKQSKRIPSCPLPLHIAWHNLVSSNPELKQNILLYEPLQLEVLYAQLKDQGHKYHIQDLLTFLDKKCITIRTNQNNRQRKNRFQ</sequence>
<dbReference type="GO" id="GO:0006281">
    <property type="term" value="P:DNA repair"/>
    <property type="evidence" value="ECO:0007669"/>
    <property type="project" value="UniProtKB-KW"/>
</dbReference>
<keyword evidence="3" id="KW-0227">DNA damage</keyword>
<proteinExistence type="inferred from homology"/>
<evidence type="ECO:0000256" key="6">
    <source>
        <dbReference type="ARBA" id="ARBA00023242"/>
    </source>
</evidence>
<gene>
    <name evidence="8" type="ORF">AMK59_6205</name>
</gene>
<comment type="caution">
    <text evidence="8">The sequence shown here is derived from an EMBL/GenBank/DDBJ whole genome shotgun (WGS) entry which is preliminary data.</text>
</comment>
<keyword evidence="5" id="KW-0234">DNA repair</keyword>
<dbReference type="GO" id="GO:0033557">
    <property type="term" value="C:Slx1-Slx4 complex"/>
    <property type="evidence" value="ECO:0007669"/>
    <property type="project" value="InterPro"/>
</dbReference>
<dbReference type="PANTHER" id="PTHR21541:SF3">
    <property type="entry name" value="STRUCTURE-SPECIFIC ENDONUCLEASE SUBUNIT SLX4"/>
    <property type="match status" value="1"/>
</dbReference>
<evidence type="ECO:0000256" key="3">
    <source>
        <dbReference type="ARBA" id="ARBA00022763"/>
    </source>
</evidence>
<dbReference type="AlphaFoldDB" id="A0A0T6B146"/>
<protein>
    <recommendedName>
        <fullName evidence="7">Structure-specific endonuclease subunit SLX4</fullName>
    </recommendedName>
</protein>
<keyword evidence="6" id="KW-0539">Nucleus</keyword>
<accession>A0A0T6B146</accession>
<dbReference type="PANTHER" id="PTHR21541">
    <property type="entry name" value="BTB POZ DOMAIN CONTAINING 12"/>
    <property type="match status" value="1"/>
</dbReference>
<dbReference type="OrthoDB" id="5576441at2759"/>
<evidence type="ECO:0000256" key="2">
    <source>
        <dbReference type="ARBA" id="ARBA00006661"/>
    </source>
</evidence>
<dbReference type="GO" id="GO:0006260">
    <property type="term" value="P:DNA replication"/>
    <property type="evidence" value="ECO:0007669"/>
    <property type="project" value="InterPro"/>
</dbReference>
<keyword evidence="9" id="KW-1185">Reference proteome</keyword>
<dbReference type="Proteomes" id="UP000051574">
    <property type="component" value="Unassembled WGS sequence"/>
</dbReference>
<evidence type="ECO:0000256" key="7">
    <source>
        <dbReference type="ARBA" id="ARBA00029496"/>
    </source>
</evidence>
<keyword evidence="4" id="KW-0233">DNA recombination</keyword>
<evidence type="ECO:0000256" key="4">
    <source>
        <dbReference type="ARBA" id="ARBA00023172"/>
    </source>
</evidence>
<dbReference type="InterPro" id="IPR018574">
    <property type="entry name" value="Structure-sp_endonuc_su_Slx4"/>
</dbReference>
<evidence type="ECO:0000256" key="1">
    <source>
        <dbReference type="ARBA" id="ARBA00004123"/>
    </source>
</evidence>
<evidence type="ECO:0000313" key="9">
    <source>
        <dbReference type="Proteomes" id="UP000051574"/>
    </source>
</evidence>
<evidence type="ECO:0000313" key="8">
    <source>
        <dbReference type="EMBL" id="KRT81100.1"/>
    </source>
</evidence>
<name>A0A0T6B146_9SCAR</name>
<dbReference type="Pfam" id="PF09494">
    <property type="entry name" value="Slx4"/>
    <property type="match status" value="1"/>
</dbReference>
<comment type="subcellular location">
    <subcellularLocation>
        <location evidence="1">Nucleus</location>
    </subcellularLocation>
</comment>
<comment type="similarity">
    <text evidence="2">Belongs to the SLX4 family.</text>
</comment>
<evidence type="ECO:0000256" key="5">
    <source>
        <dbReference type="ARBA" id="ARBA00023204"/>
    </source>
</evidence>
<organism evidence="8 9">
    <name type="scientific">Oryctes borbonicus</name>
    <dbReference type="NCBI Taxonomy" id="1629725"/>
    <lineage>
        <taxon>Eukaryota</taxon>
        <taxon>Metazoa</taxon>
        <taxon>Ecdysozoa</taxon>
        <taxon>Arthropoda</taxon>
        <taxon>Hexapoda</taxon>
        <taxon>Insecta</taxon>
        <taxon>Pterygota</taxon>
        <taxon>Neoptera</taxon>
        <taxon>Endopterygota</taxon>
        <taxon>Coleoptera</taxon>
        <taxon>Polyphaga</taxon>
        <taxon>Scarabaeiformia</taxon>
        <taxon>Scarabaeidae</taxon>
        <taxon>Dynastinae</taxon>
        <taxon>Oryctes</taxon>
    </lineage>
</organism>
<feature type="non-terminal residue" evidence="8">
    <location>
        <position position="1"/>
    </location>
</feature>
<dbReference type="GO" id="GO:0000712">
    <property type="term" value="P:resolution of meiotic recombination intermediates"/>
    <property type="evidence" value="ECO:0007669"/>
    <property type="project" value="TreeGrafter"/>
</dbReference>
<reference evidence="8 9" key="1">
    <citation type="submission" date="2015-09" db="EMBL/GenBank/DDBJ databases">
        <title>Draft genome of the scarab beetle Oryctes borbonicus.</title>
        <authorList>
            <person name="Meyer J.M."/>
            <person name="Markov G.V."/>
            <person name="Baskaran P."/>
            <person name="Herrmann M."/>
            <person name="Sommer R.J."/>
            <person name="Roedelsperger C."/>
        </authorList>
    </citation>
    <scope>NUCLEOTIDE SEQUENCE [LARGE SCALE GENOMIC DNA]</scope>
    <source>
        <strain evidence="8">OB123</strain>
        <tissue evidence="8">Whole animal</tissue>
    </source>
</reference>